<dbReference type="InterPro" id="IPR036812">
    <property type="entry name" value="NAD(P)_OxRdtase_dom_sf"/>
</dbReference>
<evidence type="ECO:0000256" key="1">
    <source>
        <dbReference type="ARBA" id="ARBA00023002"/>
    </source>
</evidence>
<dbReference type="SUPFAM" id="SSF51430">
    <property type="entry name" value="NAD(P)-linked oxidoreductase"/>
    <property type="match status" value="1"/>
</dbReference>
<comment type="caution">
    <text evidence="3">The sequence shown here is derived from an EMBL/GenBank/DDBJ whole genome shotgun (WGS) entry which is preliminary data.</text>
</comment>
<dbReference type="PANTHER" id="PTHR43625">
    <property type="entry name" value="AFLATOXIN B1 ALDEHYDE REDUCTASE"/>
    <property type="match status" value="1"/>
</dbReference>
<evidence type="ECO:0000313" key="4">
    <source>
        <dbReference type="Proteomes" id="UP001165580"/>
    </source>
</evidence>
<name>A0ABT2GD32_9MICO</name>
<reference evidence="3" key="1">
    <citation type="submission" date="2022-08" db="EMBL/GenBank/DDBJ databases">
        <authorList>
            <person name="Deng Y."/>
            <person name="Han X.-F."/>
            <person name="Zhang Y.-Q."/>
        </authorList>
    </citation>
    <scope>NUCLEOTIDE SEQUENCE</scope>
    <source>
        <strain evidence="3">CPCC 205716</strain>
    </source>
</reference>
<protein>
    <submittedName>
        <fullName evidence="3">Aldo/keto reductase</fullName>
    </submittedName>
</protein>
<organism evidence="3 4">
    <name type="scientific">Herbiconiux gentiana</name>
    <dbReference type="NCBI Taxonomy" id="2970912"/>
    <lineage>
        <taxon>Bacteria</taxon>
        <taxon>Bacillati</taxon>
        <taxon>Actinomycetota</taxon>
        <taxon>Actinomycetes</taxon>
        <taxon>Micrococcales</taxon>
        <taxon>Microbacteriaceae</taxon>
        <taxon>Herbiconiux</taxon>
    </lineage>
</organism>
<gene>
    <name evidence="3" type="ORF">NVV95_06140</name>
</gene>
<keyword evidence="1" id="KW-0560">Oxidoreductase</keyword>
<dbReference type="PANTHER" id="PTHR43625:SF40">
    <property type="entry name" value="ALDO-KETO REDUCTASE YAKC [NADP(+)]"/>
    <property type="match status" value="1"/>
</dbReference>
<sequence>MKTTTLGSTGPTVSIEGLGCMGMSPIYGATNDDDGLVNIRRAVELGITFFDTAEIYGADRHNEKLVGRALAPFRDDVVIATKVGFATAPDRQGDNAAARVVDGRPESVLAAAEGSLRSLDVDHIDVLYLHRIDNSVPIEDTVGALAGLVQAGKVGHIGLSEAAPETIRRAHATHPIAAVQTEYSLFERGVEANGVLKTLTDLGIALVPYSPLGRGFLTGQVKLDELDADDFRRTDPRFQGENLKANLRIVDAVAQLAAAKNVKPSQLALAWTMAQGGIPIPGTKRVKYLEENAAAADIIFTDDELAALNAAAPVGAAVGDRYAGGGMDLLTQ</sequence>
<dbReference type="Gene3D" id="3.20.20.100">
    <property type="entry name" value="NADP-dependent oxidoreductase domain"/>
    <property type="match status" value="1"/>
</dbReference>
<feature type="domain" description="NADP-dependent oxidoreductase" evidence="2">
    <location>
        <begin position="17"/>
        <end position="311"/>
    </location>
</feature>
<dbReference type="InterPro" id="IPR050791">
    <property type="entry name" value="Aldo-Keto_reductase"/>
</dbReference>
<accession>A0ABT2GD32</accession>
<dbReference type="EMBL" id="JANTEZ010000002">
    <property type="protein sequence ID" value="MCS5714131.1"/>
    <property type="molecule type" value="Genomic_DNA"/>
</dbReference>
<dbReference type="Proteomes" id="UP001165580">
    <property type="component" value="Unassembled WGS sequence"/>
</dbReference>
<evidence type="ECO:0000313" key="3">
    <source>
        <dbReference type="EMBL" id="MCS5714131.1"/>
    </source>
</evidence>
<evidence type="ECO:0000259" key="2">
    <source>
        <dbReference type="Pfam" id="PF00248"/>
    </source>
</evidence>
<dbReference type="CDD" id="cd19076">
    <property type="entry name" value="AKR_AKR13A_13D"/>
    <property type="match status" value="1"/>
</dbReference>
<dbReference type="Pfam" id="PF00248">
    <property type="entry name" value="Aldo_ket_red"/>
    <property type="match status" value="1"/>
</dbReference>
<dbReference type="RefSeq" id="WP_259485659.1">
    <property type="nucleotide sequence ID" value="NZ_JANTEZ010000002.1"/>
</dbReference>
<dbReference type="InterPro" id="IPR023210">
    <property type="entry name" value="NADP_OxRdtase_dom"/>
</dbReference>
<keyword evidence="4" id="KW-1185">Reference proteome</keyword>
<proteinExistence type="predicted"/>